<evidence type="ECO:0000259" key="6">
    <source>
        <dbReference type="SMART" id="SM00479"/>
    </source>
</evidence>
<sequence length="465" mass="50851">MRSLSLRLRIFLFFCLIGFGGMAIVLGAVWLGYRQLGDQQAMSAFSTIAIVSGFGLLALAAFVWRLFDENVSKPIEHLAAQFRIHSAADTKTEIDTCTAQYLGDLAPAATAIHQKLATASHATAETVAQKTARLERQRGQLIRILSDIPIAVIVATQDHQIVLYDGQAATLMEREAPARLNGSVFDYLDEASLRKILSEMEADGTKRRAITISGLSGTTYSGHIRSFEGNAGYTLMLEPLAFDAERPLVYDFDLFEKSGPSPANDKILKDLCFVVFDSETTGLDPAKDDVVQLGAIRVVNGKIIETEVFETLVNPGRPIPPSSTKVHHVSDAMVVEAPPFSKARADFHRFSKGSVLVAHNAPFDMAFLHRDKQAATLHFDNPVLDTVHLSAIVFGGSAEHTLDAICDRLNIEIRPDLRHTALGDAIATAQVLVAMLPILEARGLRSFGEVRAEIQKHSRILKVQE</sequence>
<keyword evidence="5" id="KW-1133">Transmembrane helix</keyword>
<dbReference type="CDD" id="cd06127">
    <property type="entry name" value="DEDDh"/>
    <property type="match status" value="1"/>
</dbReference>
<comment type="catalytic activity">
    <reaction evidence="4">
        <text>DNA(n) + a 2'-deoxyribonucleoside 5'-triphosphate = DNA(n+1) + diphosphate</text>
        <dbReference type="Rhea" id="RHEA:22508"/>
        <dbReference type="Rhea" id="RHEA-COMP:17339"/>
        <dbReference type="Rhea" id="RHEA-COMP:17340"/>
        <dbReference type="ChEBI" id="CHEBI:33019"/>
        <dbReference type="ChEBI" id="CHEBI:61560"/>
        <dbReference type="ChEBI" id="CHEBI:173112"/>
        <dbReference type="EC" id="2.7.7.7"/>
    </reaction>
</comment>
<keyword evidence="8" id="KW-1185">Reference proteome</keyword>
<dbReference type="GO" id="GO:0045004">
    <property type="term" value="P:DNA replication proofreading"/>
    <property type="evidence" value="ECO:0007669"/>
    <property type="project" value="TreeGrafter"/>
</dbReference>
<evidence type="ECO:0000256" key="4">
    <source>
        <dbReference type="ARBA" id="ARBA00049244"/>
    </source>
</evidence>
<dbReference type="InterPro" id="IPR036397">
    <property type="entry name" value="RNaseH_sf"/>
</dbReference>
<dbReference type="RefSeq" id="WP_090219550.1">
    <property type="nucleotide sequence ID" value="NZ_FOYO01000001.1"/>
</dbReference>
<feature type="transmembrane region" description="Helical" evidence="5">
    <location>
        <begin position="12"/>
        <end position="33"/>
    </location>
</feature>
<accession>A0A1I6HXV6</accession>
<dbReference type="NCBIfam" id="TIGR00573">
    <property type="entry name" value="dnaq"/>
    <property type="match status" value="1"/>
</dbReference>
<dbReference type="AlphaFoldDB" id="A0A1I6HXV6"/>
<dbReference type="Gene3D" id="3.30.420.10">
    <property type="entry name" value="Ribonuclease H-like superfamily/Ribonuclease H"/>
    <property type="match status" value="1"/>
</dbReference>
<dbReference type="FunFam" id="3.30.420.10:FF:000045">
    <property type="entry name" value="3'-5' exonuclease DinG"/>
    <property type="match status" value="1"/>
</dbReference>
<dbReference type="GO" id="GO:0005829">
    <property type="term" value="C:cytosol"/>
    <property type="evidence" value="ECO:0007669"/>
    <property type="project" value="TreeGrafter"/>
</dbReference>
<dbReference type="EMBL" id="FOYO01000001">
    <property type="protein sequence ID" value="SFR59257.1"/>
    <property type="molecule type" value="Genomic_DNA"/>
</dbReference>
<evidence type="ECO:0000313" key="7">
    <source>
        <dbReference type="EMBL" id="SFR59257.1"/>
    </source>
</evidence>
<organism evidence="7 8">
    <name type="scientific">Litoreibacter janthinus</name>
    <dbReference type="NCBI Taxonomy" id="670154"/>
    <lineage>
        <taxon>Bacteria</taxon>
        <taxon>Pseudomonadati</taxon>
        <taxon>Pseudomonadota</taxon>
        <taxon>Alphaproteobacteria</taxon>
        <taxon>Rhodobacterales</taxon>
        <taxon>Roseobacteraceae</taxon>
        <taxon>Litoreibacter</taxon>
    </lineage>
</organism>
<dbReference type="Pfam" id="PF00929">
    <property type="entry name" value="RNase_T"/>
    <property type="match status" value="1"/>
</dbReference>
<dbReference type="SMART" id="SM00479">
    <property type="entry name" value="EXOIII"/>
    <property type="match status" value="1"/>
</dbReference>
<evidence type="ECO:0000256" key="5">
    <source>
        <dbReference type="SAM" id="Phobius"/>
    </source>
</evidence>
<dbReference type="EC" id="2.7.7.7" evidence="1"/>
<dbReference type="PANTHER" id="PTHR30231">
    <property type="entry name" value="DNA POLYMERASE III SUBUNIT EPSILON"/>
    <property type="match status" value="1"/>
</dbReference>
<dbReference type="GO" id="GO:0008408">
    <property type="term" value="F:3'-5' exonuclease activity"/>
    <property type="evidence" value="ECO:0007669"/>
    <property type="project" value="TreeGrafter"/>
</dbReference>
<evidence type="ECO:0000313" key="8">
    <source>
        <dbReference type="Proteomes" id="UP000199658"/>
    </source>
</evidence>
<evidence type="ECO:0000256" key="1">
    <source>
        <dbReference type="ARBA" id="ARBA00012417"/>
    </source>
</evidence>
<dbReference type="InterPro" id="IPR013520">
    <property type="entry name" value="Ribonucl_H"/>
</dbReference>
<dbReference type="GO" id="GO:0003677">
    <property type="term" value="F:DNA binding"/>
    <property type="evidence" value="ECO:0007669"/>
    <property type="project" value="InterPro"/>
</dbReference>
<evidence type="ECO:0000256" key="2">
    <source>
        <dbReference type="ARBA" id="ARBA00025483"/>
    </source>
</evidence>
<gene>
    <name evidence="7" type="ORF">SAMN04488002_3565</name>
</gene>
<protein>
    <recommendedName>
        <fullName evidence="1">DNA-directed DNA polymerase</fullName>
        <ecNumber evidence="1">2.7.7.7</ecNumber>
    </recommendedName>
</protein>
<reference evidence="8" key="1">
    <citation type="submission" date="2016-10" db="EMBL/GenBank/DDBJ databases">
        <authorList>
            <person name="Varghese N."/>
            <person name="Submissions S."/>
        </authorList>
    </citation>
    <scope>NUCLEOTIDE SEQUENCE [LARGE SCALE GENOMIC DNA]</scope>
    <source>
        <strain evidence="8">DSM 26921</strain>
    </source>
</reference>
<dbReference type="OrthoDB" id="9804290at2"/>
<keyword evidence="5" id="KW-0472">Membrane</keyword>
<dbReference type="InterPro" id="IPR012337">
    <property type="entry name" value="RNaseH-like_sf"/>
</dbReference>
<comment type="function">
    <text evidence="2">DNA polymerase III is a complex, multichain enzyme responsible for most of the replicative synthesis in bacteria. The epsilon subunit contain the editing function and is a proofreading 3'-5' exonuclease.</text>
</comment>
<keyword evidence="5" id="KW-0812">Transmembrane</keyword>
<dbReference type="SUPFAM" id="SSF53098">
    <property type="entry name" value="Ribonuclease H-like"/>
    <property type="match status" value="1"/>
</dbReference>
<dbReference type="Proteomes" id="UP000199658">
    <property type="component" value="Unassembled WGS sequence"/>
</dbReference>
<evidence type="ECO:0000256" key="3">
    <source>
        <dbReference type="ARBA" id="ARBA00026073"/>
    </source>
</evidence>
<proteinExistence type="predicted"/>
<dbReference type="InterPro" id="IPR006054">
    <property type="entry name" value="DnaQ"/>
</dbReference>
<comment type="subunit">
    <text evidence="3">DNA polymerase III contains a core (composed of alpha, epsilon and theta chains) that associates with a tau subunit. This core dimerizes to form the POLIII' complex. PolIII' associates with the gamma complex (composed of gamma, delta, delta', psi and chi chains) and with the beta chain to form the complete DNA polymerase III complex.</text>
</comment>
<feature type="transmembrane region" description="Helical" evidence="5">
    <location>
        <begin position="45"/>
        <end position="67"/>
    </location>
</feature>
<feature type="domain" description="Exonuclease" evidence="6">
    <location>
        <begin position="272"/>
        <end position="441"/>
    </location>
</feature>
<name>A0A1I6HXV6_9RHOB</name>
<dbReference type="STRING" id="670154.SAMN04488002_3565"/>
<dbReference type="PANTHER" id="PTHR30231:SF41">
    <property type="entry name" value="DNA POLYMERASE III SUBUNIT EPSILON"/>
    <property type="match status" value="1"/>
</dbReference>
<dbReference type="GO" id="GO:0003887">
    <property type="term" value="F:DNA-directed DNA polymerase activity"/>
    <property type="evidence" value="ECO:0007669"/>
    <property type="project" value="UniProtKB-EC"/>
</dbReference>